<evidence type="ECO:0000256" key="2">
    <source>
        <dbReference type="ARBA" id="ARBA00004754"/>
    </source>
</evidence>
<dbReference type="EMBL" id="JAJVKT010000006">
    <property type="protein sequence ID" value="MCE7508237.1"/>
    <property type="molecule type" value="Genomic_DNA"/>
</dbReference>
<comment type="caution">
    <text evidence="8">The sequence shown here is derived from an EMBL/GenBank/DDBJ whole genome shotgun (WGS) entry which is preliminary data.</text>
</comment>
<dbReference type="SUPFAM" id="SSF158694">
    <property type="entry name" value="UraD-Like"/>
    <property type="match status" value="1"/>
</dbReference>
<keyword evidence="5" id="KW-0210">Decarboxylase</keyword>
<dbReference type="NCBIfam" id="TIGR03164">
    <property type="entry name" value="UHCUDC"/>
    <property type="match status" value="1"/>
</dbReference>
<evidence type="ECO:0000313" key="8">
    <source>
        <dbReference type="EMBL" id="MCE7508237.1"/>
    </source>
</evidence>
<comment type="catalytic activity">
    <reaction evidence="1">
        <text>5-hydroxy-2-oxo-4-ureido-2,5-dihydro-1H-imidazole-5-carboxylate + H(+) = (S)-allantoin + CO2</text>
        <dbReference type="Rhea" id="RHEA:26301"/>
        <dbReference type="ChEBI" id="CHEBI:15378"/>
        <dbReference type="ChEBI" id="CHEBI:15678"/>
        <dbReference type="ChEBI" id="CHEBI:16526"/>
        <dbReference type="ChEBI" id="CHEBI:58639"/>
        <dbReference type="EC" id="4.1.1.97"/>
    </reaction>
</comment>
<dbReference type="InterPro" id="IPR018020">
    <property type="entry name" value="OHCU_decarboxylase"/>
</dbReference>
<evidence type="ECO:0000256" key="3">
    <source>
        <dbReference type="ARBA" id="ARBA00012257"/>
    </source>
</evidence>
<dbReference type="PANTHER" id="PTHR43466">
    <property type="entry name" value="2-OXO-4-HYDROXY-4-CARBOXY-5-UREIDOIMIDAZOLINE DECARBOXYLASE-RELATED"/>
    <property type="match status" value="1"/>
</dbReference>
<evidence type="ECO:0000256" key="6">
    <source>
        <dbReference type="ARBA" id="ARBA00023239"/>
    </source>
</evidence>
<accession>A0A9Q3W4K4</accession>
<dbReference type="Proteomes" id="UP001107961">
    <property type="component" value="Unassembled WGS sequence"/>
</dbReference>
<dbReference type="KEGG" id="axe:P40_19030"/>
<dbReference type="InterPro" id="IPR036778">
    <property type="entry name" value="OHCU_decarboxylase_sf"/>
</dbReference>
<dbReference type="AlphaFoldDB" id="A0A9Q3W4K4"/>
<evidence type="ECO:0000256" key="1">
    <source>
        <dbReference type="ARBA" id="ARBA00001163"/>
    </source>
</evidence>
<dbReference type="InterPro" id="IPR017580">
    <property type="entry name" value="OHCU_decarboxylase-1"/>
</dbReference>
<reference evidence="8" key="1">
    <citation type="submission" date="2022-01" db="EMBL/GenBank/DDBJ databases">
        <authorList>
            <person name="Karlyshev A.V."/>
            <person name="Jaspars M."/>
        </authorList>
    </citation>
    <scope>NUCLEOTIDE SEQUENCE</scope>
    <source>
        <strain evidence="8">AGSA3-2</strain>
    </source>
</reference>
<dbReference type="Pfam" id="PF09349">
    <property type="entry name" value="OHCU_decarbox"/>
    <property type="match status" value="1"/>
</dbReference>
<dbReference type="GO" id="GO:0000255">
    <property type="term" value="P:allantoin metabolic process"/>
    <property type="evidence" value="ECO:0007669"/>
    <property type="project" value="InterPro"/>
</dbReference>
<evidence type="ECO:0000256" key="4">
    <source>
        <dbReference type="ARBA" id="ARBA00022631"/>
    </source>
</evidence>
<organism evidence="8 9">
    <name type="scientific">Alloalcanivorax xenomutans</name>
    <dbReference type="NCBI Taxonomy" id="1094342"/>
    <lineage>
        <taxon>Bacteria</taxon>
        <taxon>Pseudomonadati</taxon>
        <taxon>Pseudomonadota</taxon>
        <taxon>Gammaproteobacteria</taxon>
        <taxon>Oceanospirillales</taxon>
        <taxon>Alcanivoracaceae</taxon>
        <taxon>Alloalcanivorax</taxon>
    </lineage>
</organism>
<dbReference type="RefSeq" id="WP_022993606.1">
    <property type="nucleotide sequence ID" value="NZ_CP012331.1"/>
</dbReference>
<keyword evidence="4" id="KW-0659">Purine metabolism</keyword>
<proteinExistence type="predicted"/>
<evidence type="ECO:0000259" key="7">
    <source>
        <dbReference type="Pfam" id="PF09349"/>
    </source>
</evidence>
<sequence>MAETVVRLTPRPSRLSEADFVERFGDVYEHSPWIAREAYQLGLGEPQDTPQGLAEVMARVFRAADPERQLGVLRAHPDLAGKAALAGELTRDSSAEQASAGLDQCTPEEFSRFQTLNDAYQKRFGFPFIIAVKGLHRGDILKAFADRLEHDLEQERRAAVEQVNRIALLRLCDRVG</sequence>
<dbReference type="GO" id="GO:0019628">
    <property type="term" value="P:urate catabolic process"/>
    <property type="evidence" value="ECO:0007669"/>
    <property type="project" value="TreeGrafter"/>
</dbReference>
<dbReference type="Gene3D" id="1.10.3330.10">
    <property type="entry name" value="Oxo-4-hydroxy-4-carboxy-5-ureidoimidazoline decarboxylase"/>
    <property type="match status" value="1"/>
</dbReference>
<gene>
    <name evidence="8" type="primary">uraD</name>
    <name evidence="8" type="ORF">LZG35_06270</name>
</gene>
<dbReference type="EC" id="4.1.1.97" evidence="3"/>
<keyword evidence="6 8" id="KW-0456">Lyase</keyword>
<dbReference type="PANTHER" id="PTHR43466:SF1">
    <property type="entry name" value="2-OXO-4-HYDROXY-4-CARBOXY-5-UREIDOIMIDAZOLINE DECARBOXYLASE-RELATED"/>
    <property type="match status" value="1"/>
</dbReference>
<dbReference type="GeneID" id="94688397"/>
<name>A0A9Q3W4K4_9GAMM</name>
<feature type="domain" description="Oxo-4-hydroxy-4-carboxy-5-ureidoimidazoline decarboxylase" evidence="7">
    <location>
        <begin position="14"/>
        <end position="171"/>
    </location>
</feature>
<evidence type="ECO:0000256" key="5">
    <source>
        <dbReference type="ARBA" id="ARBA00022793"/>
    </source>
</evidence>
<dbReference type="GO" id="GO:0006144">
    <property type="term" value="P:purine nucleobase metabolic process"/>
    <property type="evidence" value="ECO:0007669"/>
    <property type="project" value="UniProtKB-KW"/>
</dbReference>
<evidence type="ECO:0000313" key="9">
    <source>
        <dbReference type="Proteomes" id="UP001107961"/>
    </source>
</evidence>
<keyword evidence="9" id="KW-1185">Reference proteome</keyword>
<comment type="pathway">
    <text evidence="2">Purine metabolism; urate degradation; (S)-allantoin from urate: step 3/3.</text>
</comment>
<dbReference type="GO" id="GO:0051997">
    <property type="term" value="F:2-oxo-4-hydroxy-4-carboxy-5-ureidoimidazoline decarboxylase activity"/>
    <property type="evidence" value="ECO:0007669"/>
    <property type="project" value="UniProtKB-EC"/>
</dbReference>
<protein>
    <recommendedName>
        <fullName evidence="3">2-oxo-4-hydroxy-4-carboxy-5-ureidoimidazoline decarboxylase</fullName>
        <ecNumber evidence="3">4.1.1.97</ecNumber>
    </recommendedName>
</protein>